<dbReference type="GO" id="GO:0005789">
    <property type="term" value="C:endoplasmic reticulum membrane"/>
    <property type="evidence" value="ECO:0007669"/>
    <property type="project" value="TreeGrafter"/>
</dbReference>
<evidence type="ECO:0000256" key="1">
    <source>
        <dbReference type="SAM" id="Phobius"/>
    </source>
</evidence>
<dbReference type="PANTHER" id="PTHR43908:SF3">
    <property type="entry name" value="AT29763P-RELATED"/>
    <property type="match status" value="1"/>
</dbReference>
<keyword evidence="1" id="KW-1133">Transmembrane helix</keyword>
<dbReference type="SMART" id="SM00271">
    <property type="entry name" value="DnaJ"/>
    <property type="match status" value="1"/>
</dbReference>
<dbReference type="PRINTS" id="PR00625">
    <property type="entry name" value="JDOMAIN"/>
</dbReference>
<dbReference type="InterPro" id="IPR001623">
    <property type="entry name" value="DnaJ_domain"/>
</dbReference>
<sequence length="151" mass="17899">MDEIERILSHKGNSHRVLNLPKECTKEDIRKSYKKLAVKVHPDRNSHSNASEAFIILQKAYEDLIEDRPRFAESHTYRSHHNVHTHNDIEEIIKWYTSMGAQRYGFAYQSFNAGPYFREAQYRRTHPQPIELSNRIAITILIMLFVYSLLR</sequence>
<dbReference type="EMBL" id="AKIJ01000003">
    <property type="protein sequence ID" value="KFG26239.1"/>
    <property type="molecule type" value="Genomic_DNA"/>
</dbReference>
<evidence type="ECO:0000313" key="4">
    <source>
        <dbReference type="Proteomes" id="UP000054524"/>
    </source>
</evidence>
<dbReference type="GO" id="GO:0071218">
    <property type="term" value="P:cellular response to misfolded protein"/>
    <property type="evidence" value="ECO:0007669"/>
    <property type="project" value="TreeGrafter"/>
</dbReference>
<name>A0A086J271_NEMA1</name>
<dbReference type="GO" id="GO:0030544">
    <property type="term" value="F:Hsp70 protein binding"/>
    <property type="evidence" value="ECO:0007669"/>
    <property type="project" value="TreeGrafter"/>
</dbReference>
<dbReference type="RefSeq" id="XP_052904794.1">
    <property type="nucleotide sequence ID" value="XM_053048989.1"/>
</dbReference>
<dbReference type="AlphaFoldDB" id="A0A086J271"/>
<dbReference type="InterPro" id="IPR051100">
    <property type="entry name" value="DnaJ_subfamily_B/C"/>
</dbReference>
<organism evidence="3 4">
    <name type="scientific">Nematocida ausubeli (strain ATCC PRA-371 / ERTm2)</name>
    <name type="common">Nematode killer fungus</name>
    <dbReference type="NCBI Taxonomy" id="1913371"/>
    <lineage>
        <taxon>Eukaryota</taxon>
        <taxon>Fungi</taxon>
        <taxon>Fungi incertae sedis</taxon>
        <taxon>Microsporidia</taxon>
        <taxon>Nematocida</taxon>
    </lineage>
</organism>
<keyword evidence="4" id="KW-1185">Reference proteome</keyword>
<feature type="domain" description="J" evidence="2">
    <location>
        <begin position="13"/>
        <end position="85"/>
    </location>
</feature>
<dbReference type="PANTHER" id="PTHR43908">
    <property type="entry name" value="AT29763P-RELATED"/>
    <property type="match status" value="1"/>
</dbReference>
<gene>
    <name evidence="3" type="ORF">NESG_01357</name>
</gene>
<dbReference type="PROSITE" id="PS50076">
    <property type="entry name" value="DNAJ_2"/>
    <property type="match status" value="1"/>
</dbReference>
<reference evidence="3 4" key="1">
    <citation type="journal article" date="2014" name="Genome Announc.">
        <title>Genome Sequence of the Microsporidian Species Nematocida sp1 Strain ERTm6 (ATCC PRA-372).</title>
        <authorList>
            <person name="Bakowski M.A."/>
            <person name="Priest M."/>
            <person name="Young S."/>
            <person name="Cuomo C.A."/>
            <person name="Troemel E.R."/>
        </authorList>
    </citation>
    <scope>NUCLEOTIDE SEQUENCE [LARGE SCALE GENOMIC DNA]</scope>
    <source>
        <strain evidence="3 4">ERTm6</strain>
    </source>
</reference>
<keyword evidence="1" id="KW-0812">Transmembrane</keyword>
<dbReference type="Gene3D" id="1.10.287.110">
    <property type="entry name" value="DnaJ domain"/>
    <property type="match status" value="1"/>
</dbReference>
<accession>A0A086J271</accession>
<evidence type="ECO:0000313" key="3">
    <source>
        <dbReference type="EMBL" id="KFG26239.1"/>
    </source>
</evidence>
<proteinExistence type="predicted"/>
<dbReference type="GeneID" id="77676330"/>
<protein>
    <recommendedName>
        <fullName evidence="2">J domain-containing protein</fullName>
    </recommendedName>
</protein>
<comment type="caution">
    <text evidence="3">The sequence shown here is derived from an EMBL/GenBank/DDBJ whole genome shotgun (WGS) entry which is preliminary data.</text>
</comment>
<dbReference type="InterPro" id="IPR036869">
    <property type="entry name" value="J_dom_sf"/>
</dbReference>
<evidence type="ECO:0000259" key="2">
    <source>
        <dbReference type="PROSITE" id="PS50076"/>
    </source>
</evidence>
<feature type="transmembrane region" description="Helical" evidence="1">
    <location>
        <begin position="132"/>
        <end position="150"/>
    </location>
</feature>
<dbReference type="HOGENOM" id="CLU_1731970_0_0_1"/>
<dbReference type="SUPFAM" id="SSF46565">
    <property type="entry name" value="Chaperone J-domain"/>
    <property type="match status" value="1"/>
</dbReference>
<dbReference type="CDD" id="cd06257">
    <property type="entry name" value="DnaJ"/>
    <property type="match status" value="1"/>
</dbReference>
<keyword evidence="1" id="KW-0472">Membrane</keyword>
<dbReference type="Pfam" id="PF00226">
    <property type="entry name" value="DnaJ"/>
    <property type="match status" value="1"/>
</dbReference>
<dbReference type="Proteomes" id="UP000054524">
    <property type="component" value="Unassembled WGS sequence"/>
</dbReference>